<evidence type="ECO:0000313" key="4">
    <source>
        <dbReference type="EMBL" id="MFC4199888.1"/>
    </source>
</evidence>
<dbReference type="PANTHER" id="PTHR30486">
    <property type="entry name" value="TWITCHING MOTILITY PROTEIN PILT"/>
    <property type="match status" value="1"/>
</dbReference>
<proteinExistence type="inferred from homology"/>
<comment type="caution">
    <text evidence="4">The sequence shown here is derived from an EMBL/GenBank/DDBJ whole genome shotgun (WGS) entry which is preliminary data.</text>
</comment>
<dbReference type="InterPro" id="IPR050921">
    <property type="entry name" value="T4SS_GSP_E_ATPase"/>
</dbReference>
<dbReference type="PROSITE" id="PS50006">
    <property type="entry name" value="FHA_DOMAIN"/>
    <property type="match status" value="1"/>
</dbReference>
<evidence type="ECO:0000256" key="1">
    <source>
        <dbReference type="ARBA" id="ARBA00006611"/>
    </source>
</evidence>
<reference evidence="5" key="1">
    <citation type="journal article" date="2019" name="Int. J. Syst. Evol. Microbiol.">
        <title>The Global Catalogue of Microorganisms (GCM) 10K type strain sequencing project: providing services to taxonomists for standard genome sequencing and annotation.</title>
        <authorList>
            <consortium name="The Broad Institute Genomics Platform"/>
            <consortium name="The Broad Institute Genome Sequencing Center for Infectious Disease"/>
            <person name="Wu L."/>
            <person name="Ma J."/>
        </authorList>
    </citation>
    <scope>NUCLEOTIDE SEQUENCE [LARGE SCALE GENOMIC DNA]</scope>
    <source>
        <strain evidence="5">LMG 24813</strain>
    </source>
</reference>
<dbReference type="Pfam" id="PF00498">
    <property type="entry name" value="FHA"/>
    <property type="match status" value="1"/>
</dbReference>
<gene>
    <name evidence="4" type="ORF">ACFOY1_02880</name>
</gene>
<accession>A0ABV8NVF9</accession>
<dbReference type="Pfam" id="PF00437">
    <property type="entry name" value="T2SSE"/>
    <property type="match status" value="1"/>
</dbReference>
<dbReference type="RefSeq" id="WP_217962426.1">
    <property type="nucleotide sequence ID" value="NZ_JBHSBV010000001.1"/>
</dbReference>
<sequence>MLDVLLRFEDGTMRDASWPLPLEIGRDPDAGLRLKSWRVARRHARLEHREAGVFLEDHGSLWGTFVNSHRVSQYGPLRVGDEIVVGPCLICLRRVLEPAPSVEASAAALDVCVDDSGRDRNLAGSSGPGPASSGPADTRRRDTTAGALDHKREALPPGMEAHAGPAASAGEAELPAEVCPRALVPAAADAGDLLLLRRRLHQNLLDALDLRRRDVSSMSDAALRSEAMAAMGDILSKDTQLPAGLDSEALALAVVDEAVGLGVLEPLLADASITEIMVNRHDEIYVEARGRLRRLEGGFSSEQAVLGVIERIVSPLGRRIDESSPMVDARLRDGSRVNAVIPPLALRGACLTIRKFPQRRLAMDDLLRAGALDACMAEFLRFCVHQRKNIIVSGGTGSGKTTLLNVLSNCIPEGERIVTIEDAAELRLDHAHLVALEARPPNLEGRGRVDIRDLVRNALRMRPDRIVVGECRAGEAFDMLAAMNTGHEGSLTTLHANSPRDALARLETMILMAGMDLPLPAIRDHVASSIDIIVQQARLADGRRLIASIAEVTGVESGRIQTQELFRYQDHPERAFLGCGVLPEFASARPQGAQGLDPALFNQCNPPATGEFDAAAGGRPATATGAA</sequence>
<feature type="compositionally biased region" description="Low complexity" evidence="2">
    <location>
        <begin position="123"/>
        <end position="136"/>
    </location>
</feature>
<comment type="similarity">
    <text evidence="1">Belongs to the GSP E family.</text>
</comment>
<dbReference type="InterPro" id="IPR000253">
    <property type="entry name" value="FHA_dom"/>
</dbReference>
<evidence type="ECO:0000259" key="3">
    <source>
        <dbReference type="PROSITE" id="PS50006"/>
    </source>
</evidence>
<evidence type="ECO:0000313" key="5">
    <source>
        <dbReference type="Proteomes" id="UP001595848"/>
    </source>
</evidence>
<dbReference type="CDD" id="cd00060">
    <property type="entry name" value="FHA"/>
    <property type="match status" value="1"/>
</dbReference>
<dbReference type="PANTHER" id="PTHR30486:SF15">
    <property type="entry name" value="TYPE II_IV SECRETION SYSTEM ATPASE"/>
    <property type="match status" value="1"/>
</dbReference>
<evidence type="ECO:0000256" key="2">
    <source>
        <dbReference type="SAM" id="MobiDB-lite"/>
    </source>
</evidence>
<name>A0ABV8NVF9_9BURK</name>
<dbReference type="CDD" id="cd01130">
    <property type="entry name" value="VirB11-like_ATPase"/>
    <property type="match status" value="1"/>
</dbReference>
<feature type="region of interest" description="Disordered" evidence="2">
    <location>
        <begin position="119"/>
        <end position="145"/>
    </location>
</feature>
<dbReference type="SMART" id="SM00240">
    <property type="entry name" value="FHA"/>
    <property type="match status" value="1"/>
</dbReference>
<feature type="domain" description="FHA" evidence="3">
    <location>
        <begin position="22"/>
        <end position="71"/>
    </location>
</feature>
<organism evidence="4 5">
    <name type="scientific">Candidimonas humi</name>
    <dbReference type="NCBI Taxonomy" id="683355"/>
    <lineage>
        <taxon>Bacteria</taxon>
        <taxon>Pseudomonadati</taxon>
        <taxon>Pseudomonadota</taxon>
        <taxon>Betaproteobacteria</taxon>
        <taxon>Burkholderiales</taxon>
        <taxon>Alcaligenaceae</taxon>
        <taxon>Candidimonas</taxon>
    </lineage>
</organism>
<keyword evidence="5" id="KW-1185">Reference proteome</keyword>
<dbReference type="InterPro" id="IPR001482">
    <property type="entry name" value="T2SS/T4SS_dom"/>
</dbReference>
<protein>
    <submittedName>
        <fullName evidence="4">ATPase, T2SS/T4P/T4SS family</fullName>
    </submittedName>
</protein>
<dbReference type="EMBL" id="JBHSBV010000001">
    <property type="protein sequence ID" value="MFC4199888.1"/>
    <property type="molecule type" value="Genomic_DNA"/>
</dbReference>
<dbReference type="Proteomes" id="UP001595848">
    <property type="component" value="Unassembled WGS sequence"/>
</dbReference>